<feature type="compositionally biased region" description="Basic and acidic residues" evidence="1">
    <location>
        <begin position="73"/>
        <end position="82"/>
    </location>
</feature>
<dbReference type="AlphaFoldDB" id="A0A6A4SYI6"/>
<protein>
    <submittedName>
        <fullName evidence="2">Uncharacterized protein</fullName>
    </submittedName>
</protein>
<organism evidence="2 3">
    <name type="scientific">Scophthalmus maximus</name>
    <name type="common">Turbot</name>
    <name type="synonym">Psetta maxima</name>
    <dbReference type="NCBI Taxonomy" id="52904"/>
    <lineage>
        <taxon>Eukaryota</taxon>
        <taxon>Metazoa</taxon>
        <taxon>Chordata</taxon>
        <taxon>Craniata</taxon>
        <taxon>Vertebrata</taxon>
        <taxon>Euteleostomi</taxon>
        <taxon>Actinopterygii</taxon>
        <taxon>Neopterygii</taxon>
        <taxon>Teleostei</taxon>
        <taxon>Neoteleostei</taxon>
        <taxon>Acanthomorphata</taxon>
        <taxon>Carangaria</taxon>
        <taxon>Pleuronectiformes</taxon>
        <taxon>Pleuronectoidei</taxon>
        <taxon>Scophthalmidae</taxon>
        <taxon>Scophthalmus</taxon>
    </lineage>
</organism>
<proteinExistence type="predicted"/>
<name>A0A6A4SYI6_SCOMX</name>
<feature type="region of interest" description="Disordered" evidence="1">
    <location>
        <begin position="46"/>
        <end position="112"/>
    </location>
</feature>
<reference evidence="2 3" key="1">
    <citation type="submission" date="2019-06" db="EMBL/GenBank/DDBJ databases">
        <title>Draft genomes of female and male turbot (Scophthalmus maximus).</title>
        <authorList>
            <person name="Xu H."/>
            <person name="Xu X.-W."/>
            <person name="Shao C."/>
            <person name="Chen S."/>
        </authorList>
    </citation>
    <scope>NUCLEOTIDE SEQUENCE [LARGE SCALE GENOMIC DNA]</scope>
    <source>
        <strain evidence="2">Ysfricsl-2016a</strain>
        <tissue evidence="2">Blood</tissue>
    </source>
</reference>
<sequence length="162" mass="18538">MSQTPKKKTFPISRSDSVNMLDELSHRIKISHYLWPVFHWKKKDRKNKATKWKQGASADVLKGSDVPANRVIGDTDKRDANHYNHQRRHAHGDQQGNRSDRLSEQAGRQTAKRNACGGFEMIDSTRGEELCYSNIRVVDCRVGTVPTGRREGASVHIQMRRD</sequence>
<evidence type="ECO:0000256" key="1">
    <source>
        <dbReference type="SAM" id="MobiDB-lite"/>
    </source>
</evidence>
<comment type="caution">
    <text evidence="2">The sequence shown here is derived from an EMBL/GenBank/DDBJ whole genome shotgun (WGS) entry which is preliminary data.</text>
</comment>
<accession>A0A6A4SYI6</accession>
<dbReference type="Proteomes" id="UP000438429">
    <property type="component" value="Unassembled WGS sequence"/>
</dbReference>
<evidence type="ECO:0000313" key="3">
    <source>
        <dbReference type="Proteomes" id="UP000438429"/>
    </source>
</evidence>
<dbReference type="EMBL" id="VEVO01000009">
    <property type="protein sequence ID" value="KAF0037168.1"/>
    <property type="molecule type" value="Genomic_DNA"/>
</dbReference>
<evidence type="ECO:0000313" key="2">
    <source>
        <dbReference type="EMBL" id="KAF0037168.1"/>
    </source>
</evidence>
<gene>
    <name evidence="2" type="ORF">F2P81_010042</name>
</gene>